<comment type="caution">
    <text evidence="1">The sequence shown here is derived from an EMBL/GenBank/DDBJ whole genome shotgun (WGS) entry which is preliminary data.</text>
</comment>
<dbReference type="RefSeq" id="WP_098503485.1">
    <property type="nucleotide sequence ID" value="NZ_PDJQ01000001.1"/>
</dbReference>
<keyword evidence="2" id="KW-1185">Reference proteome</keyword>
<organism evidence="1 2">
    <name type="scientific">Tepidiforma thermophila (strain KCTC 52669 / CGMCC 1.13589 / G233)</name>
    <dbReference type="NCBI Taxonomy" id="2761530"/>
    <lineage>
        <taxon>Bacteria</taxon>
        <taxon>Bacillati</taxon>
        <taxon>Chloroflexota</taxon>
        <taxon>Tepidiformia</taxon>
        <taxon>Tepidiformales</taxon>
        <taxon>Tepidiformaceae</taxon>
        <taxon>Tepidiforma</taxon>
    </lineage>
</organism>
<sequence length="130" mass="14747">MSDRRPDRVYGILVRPGQVFLRDVNGALGLPGGVFRPLAEDRKVELRAHLWDQLGIEASAIWAQGAFDYRDPAEERPWFSGFYTVWQWQPDPPPSAGRWLGRDDVLRADLPPPLRILLLSVLDTIAIKTT</sequence>
<name>A0A2A9HG06_TEPT2</name>
<dbReference type="InterPro" id="IPR015797">
    <property type="entry name" value="NUDIX_hydrolase-like_dom_sf"/>
</dbReference>
<dbReference type="Proteomes" id="UP000223071">
    <property type="component" value="Unassembled WGS sequence"/>
</dbReference>
<dbReference type="AlphaFoldDB" id="A0A2A9HG06"/>
<dbReference type="EMBL" id="PDJQ01000001">
    <property type="protein sequence ID" value="PFG74071.1"/>
    <property type="molecule type" value="Genomic_DNA"/>
</dbReference>
<evidence type="ECO:0008006" key="3">
    <source>
        <dbReference type="Google" id="ProtNLM"/>
    </source>
</evidence>
<evidence type="ECO:0000313" key="1">
    <source>
        <dbReference type="EMBL" id="PFG74071.1"/>
    </source>
</evidence>
<reference evidence="1 2" key="1">
    <citation type="submission" date="2017-09" db="EMBL/GenBank/DDBJ databases">
        <title>Sequencing the genomes of two abundant thermophiles in Great Basin hot springs: Thermocrinis jamiesonii and novel Chloroflexi Thermoflexus hugenholtzii.</title>
        <authorList>
            <person name="Hedlund B."/>
        </authorList>
    </citation>
    <scope>NUCLEOTIDE SEQUENCE [LARGE SCALE GENOMIC DNA]</scope>
    <source>
        <strain evidence="1 2">G233</strain>
    </source>
</reference>
<protein>
    <recommendedName>
        <fullName evidence="3">NUDIX hydrolase</fullName>
    </recommendedName>
</protein>
<dbReference type="SUPFAM" id="SSF55811">
    <property type="entry name" value="Nudix"/>
    <property type="match status" value="1"/>
</dbReference>
<proteinExistence type="predicted"/>
<gene>
    <name evidence="1" type="ORF">A9A59_1279</name>
</gene>
<evidence type="ECO:0000313" key="2">
    <source>
        <dbReference type="Proteomes" id="UP000223071"/>
    </source>
</evidence>
<accession>A0A2A9HG06</accession>